<feature type="domain" description="Fungal-type protein kinase" evidence="2">
    <location>
        <begin position="401"/>
        <end position="523"/>
    </location>
</feature>
<dbReference type="EMBL" id="JARJCM010000008">
    <property type="protein sequence ID" value="KAJ7044137.1"/>
    <property type="molecule type" value="Genomic_DNA"/>
</dbReference>
<feature type="region of interest" description="Disordered" evidence="1">
    <location>
        <begin position="651"/>
        <end position="683"/>
    </location>
</feature>
<keyword evidence="4" id="KW-1185">Reference proteome</keyword>
<evidence type="ECO:0000256" key="1">
    <source>
        <dbReference type="SAM" id="MobiDB-lite"/>
    </source>
</evidence>
<dbReference type="PANTHER" id="PTHR38248">
    <property type="entry name" value="FUNK1 6"/>
    <property type="match status" value="1"/>
</dbReference>
<dbReference type="PANTHER" id="PTHR38248:SF2">
    <property type="entry name" value="FUNK1 11"/>
    <property type="match status" value="1"/>
</dbReference>
<reference evidence="3" key="1">
    <citation type="submission" date="2023-03" db="EMBL/GenBank/DDBJ databases">
        <title>Massive genome expansion in bonnet fungi (Mycena s.s.) driven by repeated elements and novel gene families across ecological guilds.</title>
        <authorList>
            <consortium name="Lawrence Berkeley National Laboratory"/>
            <person name="Harder C.B."/>
            <person name="Miyauchi S."/>
            <person name="Viragh M."/>
            <person name="Kuo A."/>
            <person name="Thoen E."/>
            <person name="Andreopoulos B."/>
            <person name="Lu D."/>
            <person name="Skrede I."/>
            <person name="Drula E."/>
            <person name="Henrissat B."/>
            <person name="Morin E."/>
            <person name="Kohler A."/>
            <person name="Barry K."/>
            <person name="LaButti K."/>
            <person name="Morin E."/>
            <person name="Salamov A."/>
            <person name="Lipzen A."/>
            <person name="Mereny Z."/>
            <person name="Hegedus B."/>
            <person name="Baldrian P."/>
            <person name="Stursova M."/>
            <person name="Weitz H."/>
            <person name="Taylor A."/>
            <person name="Grigoriev I.V."/>
            <person name="Nagy L.G."/>
            <person name="Martin F."/>
            <person name="Kauserud H."/>
        </authorList>
    </citation>
    <scope>NUCLEOTIDE SEQUENCE</scope>
    <source>
        <strain evidence="3">CBHHK200</strain>
    </source>
</reference>
<evidence type="ECO:0000259" key="2">
    <source>
        <dbReference type="Pfam" id="PF17667"/>
    </source>
</evidence>
<dbReference type="InterPro" id="IPR040976">
    <property type="entry name" value="Pkinase_fungal"/>
</dbReference>
<feature type="compositionally biased region" description="Acidic residues" evidence="1">
    <location>
        <begin position="672"/>
        <end position="683"/>
    </location>
</feature>
<dbReference type="InterPro" id="IPR011009">
    <property type="entry name" value="Kinase-like_dom_sf"/>
</dbReference>
<dbReference type="Pfam" id="PF17667">
    <property type="entry name" value="Pkinase_fungal"/>
    <property type="match status" value="2"/>
</dbReference>
<evidence type="ECO:0000313" key="3">
    <source>
        <dbReference type="EMBL" id="KAJ7044137.1"/>
    </source>
</evidence>
<dbReference type="SUPFAM" id="SSF56112">
    <property type="entry name" value="Protein kinase-like (PK-like)"/>
    <property type="match status" value="1"/>
</dbReference>
<comment type="caution">
    <text evidence="3">The sequence shown here is derived from an EMBL/GenBank/DDBJ whole genome shotgun (WGS) entry which is preliminary data.</text>
</comment>
<sequence>MSAIELSVFPHSMPSAARPSTPPGQTLSALSQDTPTHLRLSSVQPYSSLQGVYQQKAHIAAAEQLHHKYTFTDPQTFLNLHLPQADSAESSNLNHHAAALHTISLHTVEKNMYAPLVSELNQVVKPGWSVVDTSNHADPDSAFILDQTVKPDLSLYDDRLPSNTNPCRACDTECFFELKTDAADDPFADNAPLKERTALTAQHTRGQVITYLNAIQASQFRTHSFGVVIVKDKCRLLRLTRSGIQVTSAFDYTNTLYLHQFLYRLSRAEPATRGIDTTFESVAPATAPTAAKIIGAPDGPLWQISVGDRTFIVSHPFTRSHELPVGRGTRCFVAVDKRTNQKCLLKDTWRVDGYHAEHEVYERLKAQDVKSIPGVLAAADVEGQVCGFHPESWSTPNDTTRRHRHYRIVLDVVGIDLTKYPSSRDLVRYVLQALKAHFRAYTCARVEHRDISVGNIIIVKTEDTSHALLIDWELARYHDDQGPSAYERAGTRPFMSCALSQTTPPPRLLVDDLESFVLLLMWMAVLYAPSHMSPTERASYAKTFDGDSTAKKSLLGGGDFVVNQFQLVAQPLSKLLIVLCKRIRVRYLRSVDAGNLKEQQAALNDHTWFIDILTHSLASEGWPTDDAGARQKVATPPPSLLKRKSVLSQYEERGLKRAKQEGERGPDKEERGPDEEEREVAAY</sequence>
<dbReference type="AlphaFoldDB" id="A0AAD6XBT3"/>
<feature type="domain" description="Fungal-type protein kinase" evidence="2">
    <location>
        <begin position="200"/>
        <end position="382"/>
    </location>
</feature>
<accession>A0AAD6XBT3</accession>
<protein>
    <recommendedName>
        <fullName evidence="2">Fungal-type protein kinase domain-containing protein</fullName>
    </recommendedName>
</protein>
<dbReference type="Proteomes" id="UP001218188">
    <property type="component" value="Unassembled WGS sequence"/>
</dbReference>
<proteinExistence type="predicted"/>
<organism evidence="3 4">
    <name type="scientific">Mycena alexandri</name>
    <dbReference type="NCBI Taxonomy" id="1745969"/>
    <lineage>
        <taxon>Eukaryota</taxon>
        <taxon>Fungi</taxon>
        <taxon>Dikarya</taxon>
        <taxon>Basidiomycota</taxon>
        <taxon>Agaricomycotina</taxon>
        <taxon>Agaricomycetes</taxon>
        <taxon>Agaricomycetidae</taxon>
        <taxon>Agaricales</taxon>
        <taxon>Marasmiineae</taxon>
        <taxon>Mycenaceae</taxon>
        <taxon>Mycena</taxon>
    </lineage>
</organism>
<gene>
    <name evidence="3" type="ORF">C8F04DRAFT_1250739</name>
</gene>
<evidence type="ECO:0000313" key="4">
    <source>
        <dbReference type="Proteomes" id="UP001218188"/>
    </source>
</evidence>
<feature type="compositionally biased region" description="Basic and acidic residues" evidence="1">
    <location>
        <begin position="651"/>
        <end position="671"/>
    </location>
</feature>
<name>A0AAD6XBT3_9AGAR</name>
<dbReference type="Gene3D" id="1.10.510.10">
    <property type="entry name" value="Transferase(Phosphotransferase) domain 1"/>
    <property type="match status" value="1"/>
</dbReference>